<evidence type="ECO:0000313" key="10">
    <source>
        <dbReference type="EMBL" id="PVD25647.1"/>
    </source>
</evidence>
<evidence type="ECO:0000256" key="4">
    <source>
        <dbReference type="ARBA" id="ARBA00022840"/>
    </source>
</evidence>
<dbReference type="GO" id="GO:0140359">
    <property type="term" value="F:ABC-type transporter activity"/>
    <property type="evidence" value="ECO:0007669"/>
    <property type="project" value="InterPro"/>
</dbReference>
<name>A0A2T7NWW5_POMCA</name>
<evidence type="ECO:0000313" key="11">
    <source>
        <dbReference type="Proteomes" id="UP000245119"/>
    </source>
</evidence>
<dbReference type="Pfam" id="PF12698">
    <property type="entry name" value="ABC2_membrane_3"/>
    <property type="match status" value="1"/>
</dbReference>
<dbReference type="PANTHER" id="PTHR19229">
    <property type="entry name" value="ATP-BINDING CASSETTE TRANSPORTER SUBFAMILY A ABCA"/>
    <property type="match status" value="1"/>
</dbReference>
<keyword evidence="4" id="KW-0067">ATP-binding</keyword>
<gene>
    <name evidence="10" type="ORF">C0Q70_13306</name>
</gene>
<feature type="domain" description="ABC transporter" evidence="9">
    <location>
        <begin position="493"/>
        <end position="729"/>
    </location>
</feature>
<dbReference type="FunFam" id="3.40.50.300:FF:000436">
    <property type="entry name" value="ATP binding cassette subfamily A member 9"/>
    <property type="match status" value="1"/>
</dbReference>
<dbReference type="PANTHER" id="PTHR19229:SF274">
    <property type="entry name" value="ABC-TYPE ORGANIC ANION TRANSPORTER ABCA8"/>
    <property type="match status" value="1"/>
</dbReference>
<keyword evidence="3" id="KW-0547">Nucleotide-binding</keyword>
<dbReference type="GO" id="GO:0005319">
    <property type="term" value="F:lipid transporter activity"/>
    <property type="evidence" value="ECO:0007669"/>
    <property type="project" value="TreeGrafter"/>
</dbReference>
<feature type="transmembrane region" description="Helical" evidence="8">
    <location>
        <begin position="221"/>
        <end position="244"/>
    </location>
</feature>
<evidence type="ECO:0000256" key="7">
    <source>
        <dbReference type="SAM" id="MobiDB-lite"/>
    </source>
</evidence>
<comment type="subcellular location">
    <subcellularLocation>
        <location evidence="1">Membrane</location>
        <topology evidence="1">Multi-pass membrane protein</topology>
    </subcellularLocation>
</comment>
<feature type="transmembrane region" description="Helical" evidence="8">
    <location>
        <begin position="407"/>
        <end position="433"/>
    </location>
</feature>
<evidence type="ECO:0000256" key="8">
    <source>
        <dbReference type="SAM" id="Phobius"/>
    </source>
</evidence>
<protein>
    <recommendedName>
        <fullName evidence="9">ABC transporter domain-containing protein</fullName>
    </recommendedName>
</protein>
<feature type="compositionally biased region" description="Polar residues" evidence="7">
    <location>
        <begin position="889"/>
        <end position="902"/>
    </location>
</feature>
<dbReference type="PROSITE" id="PS00211">
    <property type="entry name" value="ABC_TRANSPORTER_1"/>
    <property type="match status" value="1"/>
</dbReference>
<dbReference type="SMART" id="SM00382">
    <property type="entry name" value="AAA"/>
    <property type="match status" value="1"/>
</dbReference>
<dbReference type="AlphaFoldDB" id="A0A2T7NWW5"/>
<feature type="compositionally biased region" description="Basic and acidic residues" evidence="7">
    <location>
        <begin position="852"/>
        <end position="862"/>
    </location>
</feature>
<dbReference type="Pfam" id="PF00005">
    <property type="entry name" value="ABC_tran"/>
    <property type="match status" value="1"/>
</dbReference>
<comment type="caution">
    <text evidence="10">The sequence shown here is derived from an EMBL/GenBank/DDBJ whole genome shotgun (WGS) entry which is preliminary data.</text>
</comment>
<dbReference type="CDD" id="cd03263">
    <property type="entry name" value="ABC_subfamily_A"/>
    <property type="match status" value="1"/>
</dbReference>
<keyword evidence="6 8" id="KW-0472">Membrane</keyword>
<keyword evidence="11" id="KW-1185">Reference proteome</keyword>
<dbReference type="EMBL" id="PZQS01000008">
    <property type="protein sequence ID" value="PVD25647.1"/>
    <property type="molecule type" value="Genomic_DNA"/>
</dbReference>
<feature type="transmembrane region" description="Helical" evidence="8">
    <location>
        <begin position="13"/>
        <end position="30"/>
    </location>
</feature>
<evidence type="ECO:0000259" key="9">
    <source>
        <dbReference type="PROSITE" id="PS50893"/>
    </source>
</evidence>
<dbReference type="GO" id="GO:0016020">
    <property type="term" value="C:membrane"/>
    <property type="evidence" value="ECO:0007669"/>
    <property type="project" value="UniProtKB-SubCell"/>
</dbReference>
<feature type="transmembrane region" description="Helical" evidence="8">
    <location>
        <begin position="264"/>
        <end position="289"/>
    </location>
</feature>
<sequence length="940" mass="104653">MSKQRTRDLEQEVLFPILLVIVLVLLHLAVDINRRPEINNFPSFLINDTAFSSILFTNKPILAGPNISVVNKIMNNVVGTLRVINPQIYHEMRDDVTSAEVEAEYRTKPFFADVGVQFTVTNESGTLNVTGYTLRLPYQTVQNMQGGCSFKEGMEMCYVTNGVATQCPGTQSLTSGLVLLQYVIEAALIKLFRDDQFQPPEVTFQMMPVKDYSPGVSRLQILVAIYMVISVAPLAHYLTMTIVAEKEYKVKLTFKVMGLRESVFWLSWFLTYMAKVIVIGVVSTIIMALGSFFGSSGLGYFFLFMLLYGASLINFGFFMSTFFTQSKVAGAVTSFLTVLFSMLYLPIVFSRKNTIMSRGHYSAVSAIPLSGQVILSLFSPVAFALGLDQAVFLDEEGLMDLPDTFTTGQYSLMVAIIMLIADNILYAVLAAYLDNVLPGTHRVVRKAWFCLKPSYWLGTRRDENKDIDLIPTDTPHGPHIEPAPDSLTDAKVIRIRDLTKRFSQGKREPVDAVNGLDLDIYEGQITCLLGHNGAGKTTLINMLTGVMAPTSGSAFVYDLNVSKPDDQVHLKKTIGFCPQRNVLFPELTVEEHLRVCALIKGVPRSQLQEEVQTCLRDLGLTNKSSCYPQRLSGGQKRKLCVALALIGNSKVLLLDEPSTGLDPLSRRHLWSLLHSKKKDRVILLTTHHMDEADILADRKAVLSKGRLRCVGSSHFLKQKFGVGYHLNTFQEAGVQERGADYLGINSYADADEIFLPIPIFLAEEEAAGYSFISPLLTPGPDDVFLDDEDDGDDTTRRWTVFAPIRHHDDDLSDTSSRRVSAFPRLGSRTRSTSEEDDLNVRGSRPGNGLTKKFSDIFGKKSSEVPPGGVETRPMRPTSLALNPLRGKESFSSYDESRVQSSQTRKDPYMKKKKSRASSMLMSVMKKGSARPTYGKSRVRK</sequence>
<accession>A0A2T7NWW5</accession>
<feature type="transmembrane region" description="Helical" evidence="8">
    <location>
        <begin position="361"/>
        <end position="387"/>
    </location>
</feature>
<proteinExistence type="predicted"/>
<feature type="region of interest" description="Disordered" evidence="7">
    <location>
        <begin position="809"/>
        <end position="940"/>
    </location>
</feature>
<dbReference type="Proteomes" id="UP000245119">
    <property type="component" value="Linkage Group LG8"/>
</dbReference>
<evidence type="ECO:0000256" key="3">
    <source>
        <dbReference type="ARBA" id="ARBA00022741"/>
    </source>
</evidence>
<dbReference type="InterPro" id="IPR003439">
    <property type="entry name" value="ABC_transporter-like_ATP-bd"/>
</dbReference>
<dbReference type="Gene3D" id="3.40.50.300">
    <property type="entry name" value="P-loop containing nucleotide triphosphate hydrolases"/>
    <property type="match status" value="1"/>
</dbReference>
<keyword evidence="5 8" id="KW-1133">Transmembrane helix</keyword>
<dbReference type="SUPFAM" id="SSF52540">
    <property type="entry name" value="P-loop containing nucleoside triphosphate hydrolases"/>
    <property type="match status" value="1"/>
</dbReference>
<feature type="transmembrane region" description="Helical" evidence="8">
    <location>
        <begin position="329"/>
        <end position="349"/>
    </location>
</feature>
<dbReference type="GO" id="GO:0005524">
    <property type="term" value="F:ATP binding"/>
    <property type="evidence" value="ECO:0007669"/>
    <property type="project" value="UniProtKB-KW"/>
</dbReference>
<feature type="transmembrane region" description="Helical" evidence="8">
    <location>
        <begin position="301"/>
        <end position="323"/>
    </location>
</feature>
<evidence type="ECO:0000256" key="6">
    <source>
        <dbReference type="ARBA" id="ARBA00023136"/>
    </source>
</evidence>
<evidence type="ECO:0000256" key="1">
    <source>
        <dbReference type="ARBA" id="ARBA00004141"/>
    </source>
</evidence>
<dbReference type="InterPro" id="IPR013525">
    <property type="entry name" value="ABC2_TM"/>
</dbReference>
<dbReference type="InterPro" id="IPR003593">
    <property type="entry name" value="AAA+_ATPase"/>
</dbReference>
<dbReference type="InterPro" id="IPR026082">
    <property type="entry name" value="ABCA"/>
</dbReference>
<keyword evidence="2 8" id="KW-0812">Transmembrane</keyword>
<dbReference type="OrthoDB" id="8061355at2759"/>
<evidence type="ECO:0000256" key="5">
    <source>
        <dbReference type="ARBA" id="ARBA00022989"/>
    </source>
</evidence>
<dbReference type="InterPro" id="IPR017871">
    <property type="entry name" value="ABC_transporter-like_CS"/>
</dbReference>
<dbReference type="InterPro" id="IPR027417">
    <property type="entry name" value="P-loop_NTPase"/>
</dbReference>
<dbReference type="PROSITE" id="PS50893">
    <property type="entry name" value="ABC_TRANSPORTER_2"/>
    <property type="match status" value="1"/>
</dbReference>
<reference evidence="10 11" key="1">
    <citation type="submission" date="2018-04" db="EMBL/GenBank/DDBJ databases">
        <title>The genome of golden apple snail Pomacea canaliculata provides insight into stress tolerance and invasive adaptation.</title>
        <authorList>
            <person name="Liu C."/>
            <person name="Liu B."/>
            <person name="Ren Y."/>
            <person name="Zhang Y."/>
            <person name="Wang H."/>
            <person name="Li S."/>
            <person name="Jiang F."/>
            <person name="Yin L."/>
            <person name="Zhang G."/>
            <person name="Qian W."/>
            <person name="Fan W."/>
        </authorList>
    </citation>
    <scope>NUCLEOTIDE SEQUENCE [LARGE SCALE GENOMIC DNA]</scope>
    <source>
        <strain evidence="10">SZHN2017</strain>
        <tissue evidence="10">Muscle</tissue>
    </source>
</reference>
<evidence type="ECO:0000256" key="2">
    <source>
        <dbReference type="ARBA" id="ARBA00022692"/>
    </source>
</evidence>
<organism evidence="10 11">
    <name type="scientific">Pomacea canaliculata</name>
    <name type="common">Golden apple snail</name>
    <dbReference type="NCBI Taxonomy" id="400727"/>
    <lineage>
        <taxon>Eukaryota</taxon>
        <taxon>Metazoa</taxon>
        <taxon>Spiralia</taxon>
        <taxon>Lophotrochozoa</taxon>
        <taxon>Mollusca</taxon>
        <taxon>Gastropoda</taxon>
        <taxon>Caenogastropoda</taxon>
        <taxon>Architaenioglossa</taxon>
        <taxon>Ampullarioidea</taxon>
        <taxon>Ampullariidae</taxon>
        <taxon>Pomacea</taxon>
    </lineage>
</organism>
<dbReference type="GO" id="GO:0016887">
    <property type="term" value="F:ATP hydrolysis activity"/>
    <property type="evidence" value="ECO:0007669"/>
    <property type="project" value="InterPro"/>
</dbReference>